<dbReference type="GO" id="GO:0055085">
    <property type="term" value="P:transmembrane transport"/>
    <property type="evidence" value="ECO:0007669"/>
    <property type="project" value="InterPro"/>
</dbReference>
<dbReference type="PANTHER" id="PTHR43496">
    <property type="entry name" value="PROTEIN LPLB"/>
    <property type="match status" value="1"/>
</dbReference>
<keyword evidence="9" id="KW-1185">Reference proteome</keyword>
<evidence type="ECO:0000259" key="7">
    <source>
        <dbReference type="PROSITE" id="PS50928"/>
    </source>
</evidence>
<evidence type="ECO:0000256" key="4">
    <source>
        <dbReference type="ARBA" id="ARBA00022989"/>
    </source>
</evidence>
<feature type="domain" description="ABC transmembrane type-1" evidence="7">
    <location>
        <begin position="94"/>
        <end position="309"/>
    </location>
</feature>
<dbReference type="STRING" id="1850517.A8708_31130"/>
<accession>A0A198AJS4</accession>
<dbReference type="CDD" id="cd06261">
    <property type="entry name" value="TM_PBP2"/>
    <property type="match status" value="1"/>
</dbReference>
<name>A0A198AJS4_9BACL</name>
<proteinExistence type="inferred from homology"/>
<dbReference type="PROSITE" id="PS50928">
    <property type="entry name" value="ABC_TM1"/>
    <property type="match status" value="1"/>
</dbReference>
<feature type="transmembrane region" description="Helical" evidence="6">
    <location>
        <begin position="100"/>
        <end position="122"/>
    </location>
</feature>
<sequence>MIKTSDAEQHIVPVPSVRTSKRSTLIAKVIRDKYLLLLVLPGLAYFIIFKYVPMWGILLAFKNYQPYVGFMKSEWVGLDNFKQFFQDPVFFKLIRNTLLLGLYDMVFFFPAPIILAILLNEVRKSFYKRFIQSLIYIPHFISMVIVASISYLLLTTEGGVINELMLKLFGHKVDFLTSESWFRSMIITQSIWKEMGWGTIIFLAALAGVDQEQYEAAIVDGANRFRQLWHITLPAIQGTIIVVLILRMGHFMDRGFEQVLLMINPLNRSVAEVFDTYVYTAGIIQGAFSYSAAVGLFKAIIGVILVFTTNYLAKRAGHSGIF</sequence>
<gene>
    <name evidence="8" type="ORF">A8708_31130</name>
</gene>
<evidence type="ECO:0000313" key="8">
    <source>
        <dbReference type="EMBL" id="OAS21330.1"/>
    </source>
</evidence>
<protein>
    <submittedName>
        <fullName evidence="8">Protein lplB</fullName>
    </submittedName>
</protein>
<reference evidence="8 9" key="1">
    <citation type="submission" date="2016-05" db="EMBL/GenBank/DDBJ databases">
        <title>Paenibacillus sp. 1ZS3-15 nov., isolated from the rhizosphere soil.</title>
        <authorList>
            <person name="Zhang X.X."/>
            <person name="Zhang J."/>
        </authorList>
    </citation>
    <scope>NUCLEOTIDE SEQUENCE [LARGE SCALE GENOMIC DNA]</scope>
    <source>
        <strain evidence="8 9">1ZS3-15</strain>
    </source>
</reference>
<evidence type="ECO:0000256" key="6">
    <source>
        <dbReference type="RuleBase" id="RU363032"/>
    </source>
</evidence>
<dbReference type="EMBL" id="LYPB01000049">
    <property type="protein sequence ID" value="OAS21330.1"/>
    <property type="molecule type" value="Genomic_DNA"/>
</dbReference>
<feature type="transmembrane region" description="Helical" evidence="6">
    <location>
        <begin position="134"/>
        <end position="154"/>
    </location>
</feature>
<evidence type="ECO:0000256" key="3">
    <source>
        <dbReference type="ARBA" id="ARBA00022692"/>
    </source>
</evidence>
<evidence type="ECO:0000256" key="1">
    <source>
        <dbReference type="ARBA" id="ARBA00004141"/>
    </source>
</evidence>
<dbReference type="InterPro" id="IPR000515">
    <property type="entry name" value="MetI-like"/>
</dbReference>
<dbReference type="SUPFAM" id="SSF161098">
    <property type="entry name" value="MetI-like"/>
    <property type="match status" value="1"/>
</dbReference>
<keyword evidence="3 6" id="KW-0812">Transmembrane</keyword>
<keyword evidence="4 6" id="KW-1133">Transmembrane helix</keyword>
<dbReference type="Proteomes" id="UP000078454">
    <property type="component" value="Unassembled WGS sequence"/>
</dbReference>
<evidence type="ECO:0000256" key="5">
    <source>
        <dbReference type="ARBA" id="ARBA00023136"/>
    </source>
</evidence>
<dbReference type="InterPro" id="IPR035906">
    <property type="entry name" value="MetI-like_sf"/>
</dbReference>
<comment type="similarity">
    <text evidence="6">Belongs to the binding-protein-dependent transport system permease family.</text>
</comment>
<comment type="subcellular location">
    <subcellularLocation>
        <location evidence="6">Cell membrane</location>
        <topology evidence="6">Multi-pass membrane protein</topology>
    </subcellularLocation>
    <subcellularLocation>
        <location evidence="1">Membrane</location>
        <topology evidence="1">Multi-pass membrane protein</topology>
    </subcellularLocation>
</comment>
<keyword evidence="2 6" id="KW-0813">Transport</keyword>
<comment type="caution">
    <text evidence="8">The sequence shown here is derived from an EMBL/GenBank/DDBJ whole genome shotgun (WGS) entry which is preliminary data.</text>
</comment>
<evidence type="ECO:0000313" key="9">
    <source>
        <dbReference type="Proteomes" id="UP000078454"/>
    </source>
</evidence>
<dbReference type="RefSeq" id="WP_068662902.1">
    <property type="nucleotide sequence ID" value="NZ_LYPB01000049.1"/>
</dbReference>
<dbReference type="AlphaFoldDB" id="A0A198AJS4"/>
<dbReference type="GO" id="GO:0005886">
    <property type="term" value="C:plasma membrane"/>
    <property type="evidence" value="ECO:0007669"/>
    <property type="project" value="UniProtKB-SubCell"/>
</dbReference>
<organism evidence="8 9">
    <name type="scientific">Paenibacillus oryzisoli</name>
    <dbReference type="NCBI Taxonomy" id="1850517"/>
    <lineage>
        <taxon>Bacteria</taxon>
        <taxon>Bacillati</taxon>
        <taxon>Bacillota</taxon>
        <taxon>Bacilli</taxon>
        <taxon>Bacillales</taxon>
        <taxon>Paenibacillaceae</taxon>
        <taxon>Paenibacillus</taxon>
    </lineage>
</organism>
<dbReference type="OrthoDB" id="9785836at2"/>
<feature type="transmembrane region" description="Helical" evidence="6">
    <location>
        <begin position="34"/>
        <end position="61"/>
    </location>
</feature>
<feature type="transmembrane region" description="Helical" evidence="6">
    <location>
        <begin position="228"/>
        <end position="249"/>
    </location>
</feature>
<dbReference type="PANTHER" id="PTHR43496:SF1">
    <property type="entry name" value="POLYGALACTURONAN_RHAMNOGALACTURONAN TRANSPORT SYSTEM PERMEASE PROTEIN YTEP"/>
    <property type="match status" value="1"/>
</dbReference>
<dbReference type="Pfam" id="PF00528">
    <property type="entry name" value="BPD_transp_1"/>
    <property type="match status" value="1"/>
</dbReference>
<feature type="transmembrane region" description="Helical" evidence="6">
    <location>
        <begin position="294"/>
        <end position="313"/>
    </location>
</feature>
<dbReference type="Gene3D" id="1.10.3720.10">
    <property type="entry name" value="MetI-like"/>
    <property type="match status" value="1"/>
</dbReference>
<keyword evidence="5 6" id="KW-0472">Membrane</keyword>
<evidence type="ECO:0000256" key="2">
    <source>
        <dbReference type="ARBA" id="ARBA00022448"/>
    </source>
</evidence>